<dbReference type="InterPro" id="IPR023296">
    <property type="entry name" value="Glyco_hydro_beta-prop_sf"/>
</dbReference>
<evidence type="ECO:0000256" key="2">
    <source>
        <dbReference type="ARBA" id="ARBA00022801"/>
    </source>
</evidence>
<proteinExistence type="inferred from homology"/>
<keyword evidence="7" id="KW-1185">Reference proteome</keyword>
<dbReference type="SUPFAM" id="SSF75005">
    <property type="entry name" value="Arabinanase/levansucrase/invertase"/>
    <property type="match status" value="1"/>
</dbReference>
<dbReference type="InterPro" id="IPR006710">
    <property type="entry name" value="Glyco_hydro_43"/>
</dbReference>
<gene>
    <name evidence="6" type="ORF">M409DRAFT_56866</name>
</gene>
<evidence type="ECO:0000313" key="6">
    <source>
        <dbReference type="EMBL" id="KAF2164165.1"/>
    </source>
</evidence>
<dbReference type="Proteomes" id="UP000799537">
    <property type="component" value="Unassembled WGS sequence"/>
</dbReference>
<evidence type="ECO:0000256" key="4">
    <source>
        <dbReference type="RuleBase" id="RU361187"/>
    </source>
</evidence>
<dbReference type="GO" id="GO:0004553">
    <property type="term" value="F:hydrolase activity, hydrolyzing O-glycosyl compounds"/>
    <property type="evidence" value="ECO:0007669"/>
    <property type="project" value="InterPro"/>
</dbReference>
<dbReference type="EMBL" id="ML993605">
    <property type="protein sequence ID" value="KAF2164165.1"/>
    <property type="molecule type" value="Genomic_DNA"/>
</dbReference>
<dbReference type="AlphaFoldDB" id="A0A6A6CAW1"/>
<feature type="signal peptide" evidence="5">
    <location>
        <begin position="1"/>
        <end position="20"/>
    </location>
</feature>
<dbReference type="PANTHER" id="PTHR22925:SF3">
    <property type="entry name" value="GLYCOSYL HYDROLASE FAMILY PROTEIN 43"/>
    <property type="match status" value="1"/>
</dbReference>
<evidence type="ECO:0000256" key="5">
    <source>
        <dbReference type="SAM" id="SignalP"/>
    </source>
</evidence>
<name>A0A6A6CAW1_ZASCE</name>
<keyword evidence="5" id="KW-0732">Signal</keyword>
<dbReference type="Gene3D" id="2.115.10.20">
    <property type="entry name" value="Glycosyl hydrolase domain, family 43"/>
    <property type="match status" value="1"/>
</dbReference>
<dbReference type="PANTHER" id="PTHR22925">
    <property type="entry name" value="GLYCOSYL HYDROLASE 43 FAMILY MEMBER"/>
    <property type="match status" value="1"/>
</dbReference>
<evidence type="ECO:0000256" key="1">
    <source>
        <dbReference type="ARBA" id="ARBA00009865"/>
    </source>
</evidence>
<dbReference type="Pfam" id="PF04616">
    <property type="entry name" value="Glyco_hydro_43"/>
    <property type="match status" value="1"/>
</dbReference>
<reference evidence="6" key="1">
    <citation type="journal article" date="2020" name="Stud. Mycol.">
        <title>101 Dothideomycetes genomes: a test case for predicting lifestyles and emergence of pathogens.</title>
        <authorList>
            <person name="Haridas S."/>
            <person name="Albert R."/>
            <person name="Binder M."/>
            <person name="Bloem J."/>
            <person name="Labutti K."/>
            <person name="Salamov A."/>
            <person name="Andreopoulos B."/>
            <person name="Baker S."/>
            <person name="Barry K."/>
            <person name="Bills G."/>
            <person name="Bluhm B."/>
            <person name="Cannon C."/>
            <person name="Castanera R."/>
            <person name="Culley D."/>
            <person name="Daum C."/>
            <person name="Ezra D."/>
            <person name="Gonzalez J."/>
            <person name="Henrissat B."/>
            <person name="Kuo A."/>
            <person name="Liang C."/>
            <person name="Lipzen A."/>
            <person name="Lutzoni F."/>
            <person name="Magnuson J."/>
            <person name="Mondo S."/>
            <person name="Nolan M."/>
            <person name="Ohm R."/>
            <person name="Pangilinan J."/>
            <person name="Park H.-J."/>
            <person name="Ramirez L."/>
            <person name="Alfaro M."/>
            <person name="Sun H."/>
            <person name="Tritt A."/>
            <person name="Yoshinaga Y."/>
            <person name="Zwiers L.-H."/>
            <person name="Turgeon B."/>
            <person name="Goodwin S."/>
            <person name="Spatafora J."/>
            <person name="Crous P."/>
            <person name="Grigoriev I."/>
        </authorList>
    </citation>
    <scope>NUCLEOTIDE SEQUENCE</scope>
    <source>
        <strain evidence="6">ATCC 36951</strain>
    </source>
</reference>
<dbReference type="RefSeq" id="XP_033665054.1">
    <property type="nucleotide sequence ID" value="XM_033813426.1"/>
</dbReference>
<organism evidence="6 7">
    <name type="scientific">Zasmidium cellare ATCC 36951</name>
    <dbReference type="NCBI Taxonomy" id="1080233"/>
    <lineage>
        <taxon>Eukaryota</taxon>
        <taxon>Fungi</taxon>
        <taxon>Dikarya</taxon>
        <taxon>Ascomycota</taxon>
        <taxon>Pezizomycotina</taxon>
        <taxon>Dothideomycetes</taxon>
        <taxon>Dothideomycetidae</taxon>
        <taxon>Mycosphaerellales</taxon>
        <taxon>Mycosphaerellaceae</taxon>
        <taxon>Zasmidium</taxon>
    </lineage>
</organism>
<dbReference type="OrthoDB" id="9970295at2759"/>
<accession>A0A6A6CAW1</accession>
<feature type="chain" id="PRO_5025519980" evidence="5">
    <location>
        <begin position="21"/>
        <end position="538"/>
    </location>
</feature>
<keyword evidence="3 4" id="KW-0326">Glycosidase</keyword>
<keyword evidence="2 4" id="KW-0378">Hydrolase</keyword>
<evidence type="ECO:0000313" key="7">
    <source>
        <dbReference type="Proteomes" id="UP000799537"/>
    </source>
</evidence>
<dbReference type="GO" id="GO:0005975">
    <property type="term" value="P:carbohydrate metabolic process"/>
    <property type="evidence" value="ECO:0007669"/>
    <property type="project" value="InterPro"/>
</dbReference>
<evidence type="ECO:0000256" key="3">
    <source>
        <dbReference type="ARBA" id="ARBA00023295"/>
    </source>
</evidence>
<dbReference type="GeneID" id="54566698"/>
<sequence length="538" mass="58032">MFVSSLLLAALFSPAALAQAQYGTPASSGSSQVTFTNDRRLLFDVDGNQIDAYGSKINFFNGSYYLYGNSFSTTGVAFGIKSYSSVDLQHWRYEGFLFDPFAPNPCDDLGGCGRPHIVYNSKNAEYILWANAGSSGYVIATSSSPSGPFTFSSTRAAMDPQFNGLQRADFTVETFDSNKKGCIVLSALNFRDPRAGSIWPPIFQTLHISELTTDFANTTGVSYPVRSAANDLIDQEAESPDLFTRNGWYYVSASNTCGYCNGSIGLLYRSRSIKGPWTRQIIAGYSCNGQVEGVLPLTDPRTKQVTYVWHSTSVPGGPRTGFGGHIFQPLRFRPDGSVGDLDCSDNAQFQVGFTRGSGAVASGAATTAGDGSPSDAAYTPVCDSDQFDLFQIWRASRAGTLKTVSVNIAGAKVQTVPLALTFFKFSSYNDLLAPEYKWTTLGTASVNSTYLSYVFNTTSVPVTATGNATVAPGDLLGLAIAGEDFTPYCHLEFDVDSRSGMVLYQRGAGQNSWRGLKGNTSPVYAREGKGVKFFVEYE</sequence>
<protein>
    <submittedName>
        <fullName evidence="6">Glycoside hydrolase family 43 protein</fullName>
    </submittedName>
</protein>
<comment type="similarity">
    <text evidence="1 4">Belongs to the glycosyl hydrolase 43 family.</text>
</comment>